<keyword evidence="4" id="KW-1185">Reference proteome</keyword>
<dbReference type="PANTHER" id="PTHR41390">
    <property type="entry name" value="CHROMOSOME 7, WHOLE GENOME SHOTGUN SEQUENCE"/>
    <property type="match status" value="1"/>
</dbReference>
<reference evidence="3" key="2">
    <citation type="submission" date="2023-05" db="EMBL/GenBank/DDBJ databases">
        <authorList>
            <consortium name="Lawrence Berkeley National Laboratory"/>
            <person name="Steindorff A."/>
            <person name="Hensen N."/>
            <person name="Bonometti L."/>
            <person name="Westerberg I."/>
            <person name="Brannstrom I.O."/>
            <person name="Guillou S."/>
            <person name="Cros-Aarteil S."/>
            <person name="Calhoun S."/>
            <person name="Haridas S."/>
            <person name="Kuo A."/>
            <person name="Mondo S."/>
            <person name="Pangilinan J."/>
            <person name="Riley R."/>
            <person name="Labutti K."/>
            <person name="Andreopoulos B."/>
            <person name="Lipzen A."/>
            <person name="Chen C."/>
            <person name="Yanf M."/>
            <person name="Daum C."/>
            <person name="Ng V."/>
            <person name="Clum A."/>
            <person name="Ohm R."/>
            <person name="Martin F."/>
            <person name="Silar P."/>
            <person name="Natvig D."/>
            <person name="Lalanne C."/>
            <person name="Gautier V."/>
            <person name="Ament-Velasquez S.L."/>
            <person name="Kruys A."/>
            <person name="Hutchinson M.I."/>
            <person name="Powell A.J."/>
            <person name="Barry K."/>
            <person name="Miller A.N."/>
            <person name="Grigoriev I.V."/>
            <person name="Debuchy R."/>
            <person name="Gladieux P."/>
            <person name="Thoren M.H."/>
            <person name="Johannesson H."/>
        </authorList>
    </citation>
    <scope>NUCLEOTIDE SEQUENCE</scope>
    <source>
        <strain evidence="3">CBS 359.72</strain>
    </source>
</reference>
<evidence type="ECO:0000313" key="4">
    <source>
        <dbReference type="Proteomes" id="UP001303647"/>
    </source>
</evidence>
<dbReference type="AlphaFoldDB" id="A0AAN7HUZ5"/>
<keyword evidence="2" id="KW-0812">Transmembrane</keyword>
<gene>
    <name evidence="3" type="ORF">C7999DRAFT_27415</name>
</gene>
<proteinExistence type="predicted"/>
<evidence type="ECO:0000256" key="2">
    <source>
        <dbReference type="SAM" id="Phobius"/>
    </source>
</evidence>
<comment type="caution">
    <text evidence="3">The sequence shown here is derived from an EMBL/GenBank/DDBJ whole genome shotgun (WGS) entry which is preliminary data.</text>
</comment>
<feature type="region of interest" description="Disordered" evidence="1">
    <location>
        <begin position="175"/>
        <end position="199"/>
    </location>
</feature>
<dbReference type="EMBL" id="MU857602">
    <property type="protein sequence ID" value="KAK4252170.1"/>
    <property type="molecule type" value="Genomic_DNA"/>
</dbReference>
<dbReference type="Proteomes" id="UP001303647">
    <property type="component" value="Unassembled WGS sequence"/>
</dbReference>
<evidence type="ECO:0000256" key="1">
    <source>
        <dbReference type="SAM" id="MobiDB-lite"/>
    </source>
</evidence>
<name>A0AAN7HUZ5_9PEZI</name>
<keyword evidence="2" id="KW-1133">Transmembrane helix</keyword>
<accession>A0AAN7HUZ5</accession>
<feature type="transmembrane region" description="Helical" evidence="2">
    <location>
        <begin position="35"/>
        <end position="54"/>
    </location>
</feature>
<reference evidence="3" key="1">
    <citation type="journal article" date="2023" name="Mol. Phylogenet. Evol.">
        <title>Genome-scale phylogeny and comparative genomics of the fungal order Sordariales.</title>
        <authorList>
            <person name="Hensen N."/>
            <person name="Bonometti L."/>
            <person name="Westerberg I."/>
            <person name="Brannstrom I.O."/>
            <person name="Guillou S."/>
            <person name="Cros-Aarteil S."/>
            <person name="Calhoun S."/>
            <person name="Haridas S."/>
            <person name="Kuo A."/>
            <person name="Mondo S."/>
            <person name="Pangilinan J."/>
            <person name="Riley R."/>
            <person name="LaButti K."/>
            <person name="Andreopoulos B."/>
            <person name="Lipzen A."/>
            <person name="Chen C."/>
            <person name="Yan M."/>
            <person name="Daum C."/>
            <person name="Ng V."/>
            <person name="Clum A."/>
            <person name="Steindorff A."/>
            <person name="Ohm R.A."/>
            <person name="Martin F."/>
            <person name="Silar P."/>
            <person name="Natvig D.O."/>
            <person name="Lalanne C."/>
            <person name="Gautier V."/>
            <person name="Ament-Velasquez S.L."/>
            <person name="Kruys A."/>
            <person name="Hutchinson M.I."/>
            <person name="Powell A.J."/>
            <person name="Barry K."/>
            <person name="Miller A.N."/>
            <person name="Grigoriev I.V."/>
            <person name="Debuchy R."/>
            <person name="Gladieux P."/>
            <person name="Hiltunen Thoren M."/>
            <person name="Johannesson H."/>
        </authorList>
    </citation>
    <scope>NUCLEOTIDE SEQUENCE</scope>
    <source>
        <strain evidence="3">CBS 359.72</strain>
    </source>
</reference>
<protein>
    <submittedName>
        <fullName evidence="3">Uncharacterized protein</fullName>
    </submittedName>
</protein>
<organism evidence="3 4">
    <name type="scientific">Corynascus novoguineensis</name>
    <dbReference type="NCBI Taxonomy" id="1126955"/>
    <lineage>
        <taxon>Eukaryota</taxon>
        <taxon>Fungi</taxon>
        <taxon>Dikarya</taxon>
        <taxon>Ascomycota</taxon>
        <taxon>Pezizomycotina</taxon>
        <taxon>Sordariomycetes</taxon>
        <taxon>Sordariomycetidae</taxon>
        <taxon>Sordariales</taxon>
        <taxon>Chaetomiaceae</taxon>
        <taxon>Corynascus</taxon>
    </lineage>
</organism>
<keyword evidence="2" id="KW-0472">Membrane</keyword>
<sequence>MEILVPSLKVGAAAAACGVFTGAAGGILRSAPPVLFAIIAGGQWFTLGTSYYAARLSSLGYFGRGKEEPSPSDKLKASTVAGGVAGTCGGVLRGPRNIIPGAIVFTLLGAGGQAIANWRAARVVDEAPKPDGGFWSRWSPIKQLSDQDYENILEEKLLRVEADIALIDDRIKELRESESRAKDGGSGLAKSRPESPSRA</sequence>
<evidence type="ECO:0000313" key="3">
    <source>
        <dbReference type="EMBL" id="KAK4252170.1"/>
    </source>
</evidence>
<dbReference type="PANTHER" id="PTHR41390:SF1">
    <property type="entry name" value="NADH-UBIQUINONE OXIDOREDUCTASE 213 KDA SUBUNIT"/>
    <property type="match status" value="1"/>
</dbReference>